<sequence>MIILSYKLIQRSPLKRVPAKRNHKLFDHRSVNPSQSFTYTSAPTCPTVKAHAEMIFCPPLTVLPQCCLAPTVALVHQWWMQLDTNGSGL</sequence>
<protein>
    <submittedName>
        <fullName evidence="1">Uncharacterized protein</fullName>
    </submittedName>
</protein>
<comment type="caution">
    <text evidence="1">The sequence shown here is derived from an EMBL/GenBank/DDBJ whole genome shotgun (WGS) entry which is preliminary data.</text>
</comment>
<proteinExistence type="predicted"/>
<name>A0ACB7FZS1_MANES</name>
<evidence type="ECO:0000313" key="1">
    <source>
        <dbReference type="EMBL" id="KAG8633164.1"/>
    </source>
</evidence>
<keyword evidence="2" id="KW-1185">Reference proteome</keyword>
<organism evidence="1 2">
    <name type="scientific">Manihot esculenta</name>
    <name type="common">Cassava</name>
    <name type="synonym">Jatropha manihot</name>
    <dbReference type="NCBI Taxonomy" id="3983"/>
    <lineage>
        <taxon>Eukaryota</taxon>
        <taxon>Viridiplantae</taxon>
        <taxon>Streptophyta</taxon>
        <taxon>Embryophyta</taxon>
        <taxon>Tracheophyta</taxon>
        <taxon>Spermatophyta</taxon>
        <taxon>Magnoliopsida</taxon>
        <taxon>eudicotyledons</taxon>
        <taxon>Gunneridae</taxon>
        <taxon>Pentapetalae</taxon>
        <taxon>rosids</taxon>
        <taxon>fabids</taxon>
        <taxon>Malpighiales</taxon>
        <taxon>Euphorbiaceae</taxon>
        <taxon>Crotonoideae</taxon>
        <taxon>Manihoteae</taxon>
        <taxon>Manihot</taxon>
    </lineage>
</organism>
<reference evidence="2" key="1">
    <citation type="journal article" date="2016" name="Nat. Biotechnol.">
        <title>Sequencing wild and cultivated cassava and related species reveals extensive interspecific hybridization and genetic diversity.</title>
        <authorList>
            <person name="Bredeson J.V."/>
            <person name="Lyons J.B."/>
            <person name="Prochnik S.E."/>
            <person name="Wu G.A."/>
            <person name="Ha C.M."/>
            <person name="Edsinger-Gonzales E."/>
            <person name="Grimwood J."/>
            <person name="Schmutz J."/>
            <person name="Rabbi I.Y."/>
            <person name="Egesi C."/>
            <person name="Nauluvula P."/>
            <person name="Lebot V."/>
            <person name="Ndunguru J."/>
            <person name="Mkamilo G."/>
            <person name="Bart R.S."/>
            <person name="Setter T.L."/>
            <person name="Gleadow R.M."/>
            <person name="Kulakow P."/>
            <person name="Ferguson M.E."/>
            <person name="Rounsley S."/>
            <person name="Rokhsar D.S."/>
        </authorList>
    </citation>
    <scope>NUCLEOTIDE SEQUENCE [LARGE SCALE GENOMIC DNA]</scope>
    <source>
        <strain evidence="2">cv. AM560-2</strain>
    </source>
</reference>
<dbReference type="Proteomes" id="UP000091857">
    <property type="component" value="Chromosome 18"/>
</dbReference>
<accession>A0ACB7FZS1</accession>
<evidence type="ECO:0000313" key="2">
    <source>
        <dbReference type="Proteomes" id="UP000091857"/>
    </source>
</evidence>
<dbReference type="EMBL" id="CM004404">
    <property type="protein sequence ID" value="KAG8633164.1"/>
    <property type="molecule type" value="Genomic_DNA"/>
</dbReference>
<gene>
    <name evidence="1" type="ORF">MANES_18G081150v8</name>
</gene>